<keyword evidence="4" id="KW-0963">Cytoplasm</keyword>
<dbReference type="GO" id="GO:0071028">
    <property type="term" value="P:nuclear mRNA surveillance"/>
    <property type="evidence" value="ECO:0007669"/>
    <property type="project" value="TreeGrafter"/>
</dbReference>
<dbReference type="PANTHER" id="PTHR11097:SF9">
    <property type="entry name" value="EXOSOME COMPLEX COMPONENT RRP43"/>
    <property type="match status" value="1"/>
</dbReference>
<dbReference type="GO" id="GO:0071035">
    <property type="term" value="P:nuclear polyadenylation-dependent rRNA catabolic process"/>
    <property type="evidence" value="ECO:0007669"/>
    <property type="project" value="TreeGrafter"/>
</dbReference>
<keyword evidence="10" id="KW-1185">Reference proteome</keyword>
<dbReference type="InterPro" id="IPR020568">
    <property type="entry name" value="Ribosomal_Su5_D2-typ_SF"/>
</dbReference>
<comment type="subcellular location">
    <subcellularLocation>
        <location evidence="1">Cytoplasm</location>
    </subcellularLocation>
    <subcellularLocation>
        <location evidence="2">Nucleus</location>
        <location evidence="2">Nucleolus</location>
    </subcellularLocation>
</comment>
<accession>A0A098VSX3</accession>
<organism evidence="9 10">
    <name type="scientific">Mitosporidium daphniae</name>
    <dbReference type="NCBI Taxonomy" id="1485682"/>
    <lineage>
        <taxon>Eukaryota</taxon>
        <taxon>Fungi</taxon>
        <taxon>Fungi incertae sedis</taxon>
        <taxon>Microsporidia</taxon>
        <taxon>Mitosporidium</taxon>
    </lineage>
</organism>
<dbReference type="GO" id="GO:0071038">
    <property type="term" value="P:TRAMP-dependent tRNA surveillance pathway"/>
    <property type="evidence" value="ECO:0007669"/>
    <property type="project" value="TreeGrafter"/>
</dbReference>
<dbReference type="GO" id="GO:0035925">
    <property type="term" value="F:mRNA 3'-UTR AU-rich region binding"/>
    <property type="evidence" value="ECO:0007669"/>
    <property type="project" value="TreeGrafter"/>
</dbReference>
<dbReference type="GO" id="GO:0016075">
    <property type="term" value="P:rRNA catabolic process"/>
    <property type="evidence" value="ECO:0007669"/>
    <property type="project" value="TreeGrafter"/>
</dbReference>
<gene>
    <name evidence="9" type="ORF">DI09_20p20</name>
</gene>
<evidence type="ECO:0000256" key="7">
    <source>
        <dbReference type="ARBA" id="ARBA00022884"/>
    </source>
</evidence>
<keyword evidence="6" id="KW-0271">Exosome</keyword>
<dbReference type="AlphaFoldDB" id="A0A098VSX3"/>
<evidence type="ECO:0000256" key="4">
    <source>
        <dbReference type="ARBA" id="ARBA00022490"/>
    </source>
</evidence>
<keyword evidence="5" id="KW-0698">rRNA processing</keyword>
<evidence type="ECO:0000256" key="2">
    <source>
        <dbReference type="ARBA" id="ARBA00004604"/>
    </source>
</evidence>
<dbReference type="InterPro" id="IPR027408">
    <property type="entry name" value="PNPase/RNase_PH_dom_sf"/>
</dbReference>
<dbReference type="GO" id="GO:0034473">
    <property type="term" value="P:U1 snRNA 3'-end processing"/>
    <property type="evidence" value="ECO:0007669"/>
    <property type="project" value="TreeGrafter"/>
</dbReference>
<sequence length="272" mass="29983">MFSVVCPEQYHEAFFAEGLRSDGRSFSEARPDFTISKASLSESSEYQSHIVRKGNSVIYINIFPQVTTPSVSGCGFLATKVSFYSSPSEIYPSKDKDIRYSQALHSILYPVLQHSTFPINEGSSAVWAVYLEVLVLVDDGSIFELILDASVAVLKAFFLPVVTIDELEDGSVIVSKSGSLSQIPLIAPNINLSSKTIAIIPLSQPKEMDINSDLPEKIILVDPTRCEELLPNKSDIMINSIANSQECSKKIVNISKRYGPSLPWNLIRSSIE</sequence>
<keyword evidence="7" id="KW-0694">RNA-binding</keyword>
<evidence type="ECO:0000256" key="5">
    <source>
        <dbReference type="ARBA" id="ARBA00022552"/>
    </source>
</evidence>
<dbReference type="GO" id="GO:0000176">
    <property type="term" value="C:nuclear exosome (RNase complex)"/>
    <property type="evidence" value="ECO:0007669"/>
    <property type="project" value="UniProtKB-ARBA"/>
</dbReference>
<dbReference type="RefSeq" id="XP_013238543.1">
    <property type="nucleotide sequence ID" value="XM_013383089.1"/>
</dbReference>
<evidence type="ECO:0000256" key="8">
    <source>
        <dbReference type="ARBA" id="ARBA00023242"/>
    </source>
</evidence>
<dbReference type="EMBL" id="JMKJ01000122">
    <property type="protein sequence ID" value="KGG52085.1"/>
    <property type="molecule type" value="Genomic_DNA"/>
</dbReference>
<evidence type="ECO:0000313" key="10">
    <source>
        <dbReference type="Proteomes" id="UP000029725"/>
    </source>
</evidence>
<comment type="caution">
    <text evidence="9">The sequence shown here is derived from an EMBL/GenBank/DDBJ whole genome shotgun (WGS) entry which is preliminary data.</text>
</comment>
<reference evidence="9 10" key="1">
    <citation type="submission" date="2014-04" db="EMBL/GenBank/DDBJ databases">
        <title>A new species of microsporidia sheds light on the evolution of extreme parasitism.</title>
        <authorList>
            <person name="Haag K.L."/>
            <person name="James T.Y."/>
            <person name="Larsson R."/>
            <person name="Schaer T.M."/>
            <person name="Refardt D."/>
            <person name="Pombert J.-F."/>
            <person name="Ebert D."/>
        </authorList>
    </citation>
    <scope>NUCLEOTIDE SEQUENCE [LARGE SCALE GENOMIC DNA]</scope>
    <source>
        <strain evidence="9 10">UGP3</strain>
        <tissue evidence="9">Spores</tissue>
    </source>
</reference>
<keyword evidence="8" id="KW-0539">Nucleus</keyword>
<evidence type="ECO:0000256" key="1">
    <source>
        <dbReference type="ARBA" id="ARBA00004496"/>
    </source>
</evidence>
<evidence type="ECO:0000256" key="6">
    <source>
        <dbReference type="ARBA" id="ARBA00022835"/>
    </source>
</evidence>
<dbReference type="SUPFAM" id="SSF54211">
    <property type="entry name" value="Ribosomal protein S5 domain 2-like"/>
    <property type="match status" value="1"/>
</dbReference>
<dbReference type="OrthoDB" id="45882at2759"/>
<dbReference type="GO" id="GO:0000177">
    <property type="term" value="C:cytoplasmic exosome (RNase complex)"/>
    <property type="evidence" value="ECO:0007669"/>
    <property type="project" value="TreeGrafter"/>
</dbReference>
<dbReference type="HOGENOM" id="CLU_1023384_0_0_1"/>
<dbReference type="InterPro" id="IPR050590">
    <property type="entry name" value="Exosome_comp_Rrp42_subfam"/>
</dbReference>
<dbReference type="Gene3D" id="3.30.230.70">
    <property type="entry name" value="GHMP Kinase, N-terminal domain"/>
    <property type="match status" value="1"/>
</dbReference>
<dbReference type="GeneID" id="25259011"/>
<evidence type="ECO:0000256" key="3">
    <source>
        <dbReference type="ARBA" id="ARBA00006678"/>
    </source>
</evidence>
<dbReference type="GO" id="GO:0034475">
    <property type="term" value="P:U4 snRNA 3'-end processing"/>
    <property type="evidence" value="ECO:0007669"/>
    <property type="project" value="TreeGrafter"/>
</dbReference>
<dbReference type="GO" id="GO:0034476">
    <property type="term" value="P:U5 snRNA 3'-end processing"/>
    <property type="evidence" value="ECO:0007669"/>
    <property type="project" value="TreeGrafter"/>
</dbReference>
<name>A0A098VSX3_9MICR</name>
<dbReference type="VEuPathDB" id="MicrosporidiaDB:DI09_20p20"/>
<comment type="similarity">
    <text evidence="3">Belongs to the RNase PH family.</text>
</comment>
<dbReference type="PANTHER" id="PTHR11097">
    <property type="entry name" value="EXOSOME COMPLEX EXONUCLEASE RIBOSOMAL RNA PROCESSING PROTEIN"/>
    <property type="match status" value="1"/>
</dbReference>
<evidence type="ECO:0000313" key="9">
    <source>
        <dbReference type="EMBL" id="KGG52085.1"/>
    </source>
</evidence>
<proteinExistence type="inferred from homology"/>
<dbReference type="GO" id="GO:0000467">
    <property type="term" value="P:exonucleolytic trimming to generate mature 3'-end of 5.8S rRNA from tricistronic rRNA transcript (SSU-rRNA, 5.8S rRNA, LSU-rRNA)"/>
    <property type="evidence" value="ECO:0007669"/>
    <property type="project" value="TreeGrafter"/>
</dbReference>
<dbReference type="GO" id="GO:0005730">
    <property type="term" value="C:nucleolus"/>
    <property type="evidence" value="ECO:0007669"/>
    <property type="project" value="UniProtKB-SubCell"/>
</dbReference>
<protein>
    <submittedName>
        <fullName evidence="9">Uncharacterized protein</fullName>
    </submittedName>
</protein>
<dbReference type="Proteomes" id="UP000029725">
    <property type="component" value="Unassembled WGS sequence"/>
</dbReference>